<feature type="signal peptide" evidence="1">
    <location>
        <begin position="1"/>
        <end position="20"/>
    </location>
</feature>
<dbReference type="AlphaFoldDB" id="A0A2P2QXJ1"/>
<evidence type="ECO:0000256" key="1">
    <source>
        <dbReference type="SAM" id="SignalP"/>
    </source>
</evidence>
<accession>A0A2P2QXJ1</accession>
<keyword evidence="1" id="KW-0732">Signal</keyword>
<sequence length="36" mass="4210">MVMPQHRCLLLVLTYFSVLCLEGYLQNHQYEAVSIP</sequence>
<reference evidence="2" key="1">
    <citation type="submission" date="2018-02" db="EMBL/GenBank/DDBJ databases">
        <title>Rhizophora mucronata_Transcriptome.</title>
        <authorList>
            <person name="Meera S.P."/>
            <person name="Sreeshan A."/>
            <person name="Augustine A."/>
        </authorList>
    </citation>
    <scope>NUCLEOTIDE SEQUENCE</scope>
    <source>
        <tissue evidence="2">Leaf</tissue>
    </source>
</reference>
<evidence type="ECO:0000313" key="2">
    <source>
        <dbReference type="EMBL" id="MBX71730.1"/>
    </source>
</evidence>
<name>A0A2P2QXJ1_RHIMU</name>
<protein>
    <submittedName>
        <fullName evidence="2">Uncharacterized protein</fullName>
    </submittedName>
</protein>
<organism evidence="2">
    <name type="scientific">Rhizophora mucronata</name>
    <name type="common">Asiatic mangrove</name>
    <dbReference type="NCBI Taxonomy" id="61149"/>
    <lineage>
        <taxon>Eukaryota</taxon>
        <taxon>Viridiplantae</taxon>
        <taxon>Streptophyta</taxon>
        <taxon>Embryophyta</taxon>
        <taxon>Tracheophyta</taxon>
        <taxon>Spermatophyta</taxon>
        <taxon>Magnoliopsida</taxon>
        <taxon>eudicotyledons</taxon>
        <taxon>Gunneridae</taxon>
        <taxon>Pentapetalae</taxon>
        <taxon>rosids</taxon>
        <taxon>fabids</taxon>
        <taxon>Malpighiales</taxon>
        <taxon>Rhizophoraceae</taxon>
        <taxon>Rhizophora</taxon>
    </lineage>
</organism>
<feature type="chain" id="PRO_5015185518" evidence="1">
    <location>
        <begin position="21"/>
        <end position="36"/>
    </location>
</feature>
<proteinExistence type="predicted"/>
<dbReference type="EMBL" id="GGEC01091246">
    <property type="protein sequence ID" value="MBX71730.1"/>
    <property type="molecule type" value="Transcribed_RNA"/>
</dbReference>